<dbReference type="GO" id="GO:0007165">
    <property type="term" value="P:signal transduction"/>
    <property type="evidence" value="ECO:0007669"/>
    <property type="project" value="InterPro"/>
</dbReference>
<evidence type="ECO:0000256" key="1">
    <source>
        <dbReference type="SAM" id="MobiDB-lite"/>
    </source>
</evidence>
<feature type="compositionally biased region" description="Basic and acidic residues" evidence="1">
    <location>
        <begin position="11"/>
        <end position="24"/>
    </location>
</feature>
<dbReference type="EMBL" id="CAJZBQ010000011">
    <property type="protein sequence ID" value="CAG9314107.1"/>
    <property type="molecule type" value="Genomic_DNA"/>
</dbReference>
<dbReference type="InterPro" id="IPR016024">
    <property type="entry name" value="ARM-type_fold"/>
</dbReference>
<reference evidence="2" key="1">
    <citation type="submission" date="2021-09" db="EMBL/GenBank/DDBJ databases">
        <authorList>
            <consortium name="AG Swart"/>
            <person name="Singh M."/>
            <person name="Singh A."/>
            <person name="Seah K."/>
            <person name="Emmerich C."/>
        </authorList>
    </citation>
    <scope>NUCLEOTIDE SEQUENCE</scope>
    <source>
        <strain evidence="2">ATCC30299</strain>
    </source>
</reference>
<evidence type="ECO:0000313" key="2">
    <source>
        <dbReference type="EMBL" id="CAG9314107.1"/>
    </source>
</evidence>
<sequence length="479" mass="56047">MLSRGNSNWRDAGKDPAQKSEFPADKRSSTDELFIKLIEICCLKYDYSNEYKDIKSKALRNAALKKLLEFFSEPKNSAKYIIQHFDRLIDMIKLNIFRPPFLKRQKYSKADPDIENIEKISIFIDPAWPHLKNVYKNFLQLVIIEEIPFRILKSYLNYSFIQDLLEMLNTENFKEKKYVQVILVRLYAKVVPKRKLMRAVMENCLLEIIHEDREFEGTNELLEILASIISGFATPLKKDHAIFFIRVIIKLYKVENLESFYANLSRCTMMILSKDSSLVIPLIEGLLRYWPCWNSQREVLFLAELQKILGIYKSMESEAMTLRMLKKISRCLLSQNIQVVDGAMCFFESDIFLQILRESKEWTLPIFAPIVAEVADNHWDKEIKSSSEAIKEILIEIDACAFDLALQSYSKYNCVSILHHSQRRIEAENKWEVLANRAKTINPDSINHICLIQTRACLAINFSNQYPNYSNSKLSTNYY</sequence>
<feature type="region of interest" description="Disordered" evidence="1">
    <location>
        <begin position="1"/>
        <end position="24"/>
    </location>
</feature>
<dbReference type="InterPro" id="IPR002554">
    <property type="entry name" value="PP2A_B56"/>
</dbReference>
<keyword evidence="3" id="KW-1185">Reference proteome</keyword>
<dbReference type="Gene3D" id="1.25.10.10">
    <property type="entry name" value="Leucine-rich Repeat Variant"/>
    <property type="match status" value="1"/>
</dbReference>
<organism evidence="2 3">
    <name type="scientific">Blepharisma stoltei</name>
    <dbReference type="NCBI Taxonomy" id="1481888"/>
    <lineage>
        <taxon>Eukaryota</taxon>
        <taxon>Sar</taxon>
        <taxon>Alveolata</taxon>
        <taxon>Ciliophora</taxon>
        <taxon>Postciliodesmatophora</taxon>
        <taxon>Heterotrichea</taxon>
        <taxon>Heterotrichida</taxon>
        <taxon>Blepharismidae</taxon>
        <taxon>Blepharisma</taxon>
    </lineage>
</organism>
<evidence type="ECO:0008006" key="4">
    <source>
        <dbReference type="Google" id="ProtNLM"/>
    </source>
</evidence>
<dbReference type="Pfam" id="PF01603">
    <property type="entry name" value="B56"/>
    <property type="match status" value="1"/>
</dbReference>
<dbReference type="GO" id="GO:0000159">
    <property type="term" value="C:protein phosphatase type 2A complex"/>
    <property type="evidence" value="ECO:0007669"/>
    <property type="project" value="InterPro"/>
</dbReference>
<accession>A0AAU9ILJ1</accession>
<dbReference type="Proteomes" id="UP001162131">
    <property type="component" value="Unassembled WGS sequence"/>
</dbReference>
<dbReference type="GO" id="GO:0019888">
    <property type="term" value="F:protein phosphatase regulator activity"/>
    <property type="evidence" value="ECO:0007669"/>
    <property type="project" value="InterPro"/>
</dbReference>
<dbReference type="SUPFAM" id="SSF48371">
    <property type="entry name" value="ARM repeat"/>
    <property type="match status" value="1"/>
</dbReference>
<name>A0AAU9ILJ1_9CILI</name>
<comment type="caution">
    <text evidence="2">The sequence shown here is derived from an EMBL/GenBank/DDBJ whole genome shotgun (WGS) entry which is preliminary data.</text>
</comment>
<evidence type="ECO:0000313" key="3">
    <source>
        <dbReference type="Proteomes" id="UP001162131"/>
    </source>
</evidence>
<protein>
    <recommendedName>
        <fullName evidence="4">Serine/threonine protein phosphatase 2A regulatory subunit</fullName>
    </recommendedName>
</protein>
<dbReference type="InterPro" id="IPR011989">
    <property type="entry name" value="ARM-like"/>
</dbReference>
<proteinExistence type="predicted"/>
<dbReference type="AlphaFoldDB" id="A0AAU9ILJ1"/>
<dbReference type="PANTHER" id="PTHR10257:SF3">
    <property type="entry name" value="SERINE_THREONINE-PROTEIN PHOSPHATASE 2A 56 KDA REGULATORY SUBUNIT GAMMA ISOFORM"/>
    <property type="match status" value="1"/>
</dbReference>
<gene>
    <name evidence="2" type="ORF">BSTOLATCC_MIC9904</name>
</gene>
<dbReference type="PANTHER" id="PTHR10257">
    <property type="entry name" value="SERINE/THREONINE PROTEIN PHOSPHATASE 2A PP2A REGULATORY SUBUNIT B"/>
    <property type="match status" value="1"/>
</dbReference>